<dbReference type="Gene3D" id="3.40.50.1010">
    <property type="entry name" value="5'-nuclease"/>
    <property type="match status" value="1"/>
</dbReference>
<dbReference type="InParanoid" id="B3S096"/>
<gene>
    <name evidence="2" type="ORF">TRIADDRAFT_57734</name>
</gene>
<keyword evidence="3" id="KW-1185">Reference proteome</keyword>
<comment type="similarity">
    <text evidence="1">Belongs to the asteroid family.</text>
</comment>
<sequence>MGIKYLTSYINANENIFLTRIEVSHQDVVIDGSALVHHLYHQNIGIDPSQHLSYRSGGDYRQFSKRIEGFFTKLMQYKIRAFVIFDGTCALKKFKMDTIRSRAKDGIAKAASLKTTDKDVVILPPMAEMTFIHVLRQLHIPFVKSEKDADPEIAALAEKWQCLVMSKDSDFFIFKLSRGYAPFDKIYMDDDHHCLVCYAYFQNNFSQRHHIPLLLLPLVASFLSNDYLSYEDLQEIHSTLSVRLHDTIREKIISIINWLRNKNITSFDDCLSAGLLTLVPKHKLETLLAKLRYSIQFYSQDVNVNAVEGHLRQEFTLPQQSHIFENDEDDTKNWIINLYRYNRFPSFALDIICNKFVAFRPSIEHVRFPSVHNCTQALRDVIYAILLKGEEVKDTIIYSPDRGNCARRYDHIQEKDGFIKEWDRMKESHYAAKYVKIKELPTFICRQQALTPIPHLHNLRLSDRKDRLQFLLMVFDCEHDCLRELNLFWWLIVASLRYWFKNCLQDSNHLLLTILLVCIINLYYDSVQEFPKESM</sequence>
<proteinExistence type="inferred from homology"/>
<dbReference type="HOGENOM" id="CLU_017330_2_1_1"/>
<dbReference type="Proteomes" id="UP000009022">
    <property type="component" value="Unassembled WGS sequence"/>
</dbReference>
<accession>B3S096</accession>
<evidence type="ECO:0000313" key="2">
    <source>
        <dbReference type="EMBL" id="EDV23971.1"/>
    </source>
</evidence>
<dbReference type="eggNOG" id="ENOG502QQRA">
    <property type="taxonomic scope" value="Eukaryota"/>
</dbReference>
<name>B3S096_TRIAD</name>
<dbReference type="GeneID" id="6754710"/>
<dbReference type="PANTHER" id="PTHR15665">
    <property type="entry name" value="ASTEROID PROTEIN"/>
    <property type="match status" value="1"/>
</dbReference>
<reference evidence="2 3" key="1">
    <citation type="journal article" date="2008" name="Nature">
        <title>The Trichoplax genome and the nature of placozoans.</title>
        <authorList>
            <person name="Srivastava M."/>
            <person name="Begovic E."/>
            <person name="Chapman J."/>
            <person name="Putnam N.H."/>
            <person name="Hellsten U."/>
            <person name="Kawashima T."/>
            <person name="Kuo A."/>
            <person name="Mitros T."/>
            <person name="Salamov A."/>
            <person name="Carpenter M.L."/>
            <person name="Signorovitch A.Y."/>
            <person name="Moreno M.A."/>
            <person name="Kamm K."/>
            <person name="Grimwood J."/>
            <person name="Schmutz J."/>
            <person name="Shapiro H."/>
            <person name="Grigoriev I.V."/>
            <person name="Buss L.W."/>
            <person name="Schierwater B."/>
            <person name="Dellaporta S.L."/>
            <person name="Rokhsar D.S."/>
        </authorList>
    </citation>
    <scope>NUCLEOTIDE SEQUENCE [LARGE SCALE GENOMIC DNA]</scope>
    <source>
        <strain evidence="2 3">Grell-BS-1999</strain>
    </source>
</reference>
<dbReference type="SUPFAM" id="SSF88723">
    <property type="entry name" value="PIN domain-like"/>
    <property type="match status" value="1"/>
</dbReference>
<dbReference type="AlphaFoldDB" id="B3S096"/>
<protein>
    <submittedName>
        <fullName evidence="2">Uncharacterized protein</fullName>
    </submittedName>
</protein>
<dbReference type="OMA" id="NCARRYD"/>
<dbReference type="InterPro" id="IPR026832">
    <property type="entry name" value="Asteroid"/>
</dbReference>
<dbReference type="EMBL" id="DS985246">
    <property type="protein sequence ID" value="EDV23971.1"/>
    <property type="molecule type" value="Genomic_DNA"/>
</dbReference>
<dbReference type="STRING" id="10228.B3S096"/>
<evidence type="ECO:0000256" key="1">
    <source>
        <dbReference type="ARBA" id="ARBA00007398"/>
    </source>
</evidence>
<dbReference type="PANTHER" id="PTHR15665:SF1">
    <property type="entry name" value="PROTEIN ASTEROID HOMOLOG 1"/>
    <property type="match status" value="1"/>
</dbReference>
<dbReference type="KEGG" id="tad:TRIADDRAFT_57734"/>
<organism evidence="2 3">
    <name type="scientific">Trichoplax adhaerens</name>
    <name type="common">Trichoplax reptans</name>
    <dbReference type="NCBI Taxonomy" id="10228"/>
    <lineage>
        <taxon>Eukaryota</taxon>
        <taxon>Metazoa</taxon>
        <taxon>Placozoa</taxon>
        <taxon>Uniplacotomia</taxon>
        <taxon>Trichoplacea</taxon>
        <taxon>Trichoplacidae</taxon>
        <taxon>Trichoplax</taxon>
    </lineage>
</organism>
<evidence type="ECO:0000313" key="3">
    <source>
        <dbReference type="Proteomes" id="UP000009022"/>
    </source>
</evidence>
<dbReference type="PhylomeDB" id="B3S096"/>
<dbReference type="InterPro" id="IPR029060">
    <property type="entry name" value="PIN-like_dom_sf"/>
</dbReference>
<dbReference type="CTD" id="6754710"/>
<dbReference type="OrthoDB" id="25987at2759"/>
<dbReference type="RefSeq" id="XP_002113497.1">
    <property type="nucleotide sequence ID" value="XM_002113461.1"/>
</dbReference>